<dbReference type="Pfam" id="PF14310">
    <property type="entry name" value="Fn3-like"/>
    <property type="match status" value="1"/>
</dbReference>
<name>C7NNE6_HALUD</name>
<dbReference type="InterPro" id="IPR013783">
    <property type="entry name" value="Ig-like_fold"/>
</dbReference>
<dbReference type="EMBL" id="CP001687">
    <property type="protein sequence ID" value="ACV11546.1"/>
    <property type="molecule type" value="Genomic_DNA"/>
</dbReference>
<protein>
    <recommendedName>
        <fullName evidence="3">beta-glucosidase</fullName>
        <ecNumber evidence="3">3.2.1.21</ecNumber>
    </recommendedName>
</protein>
<sequence length="737" mass="79993">MTQDDPLYRRPDQPTEHRVEDLLSRMTLEEKAGQVVGTWAGERGETHDIPVVRDTVAEHGFGSVAAFGWAGAAVSTPREIVEAVNTLQETAMEETRLSIPVLFTVDAVHGHAYVEDATVFPNGLGAAATWDPKLIERSAAATAREVRATGAHQNYSPTCDVAREPRWGRVQETHGESPRLAADFAAAKVWGLQGEGIDDPESVVATAKHFPAYSDPERGQDGAPVEVSEYVLGNTFLPPFEAAIDAGVESVMPAYSATNGEPAHASIQLLTDRLRDELDFDGHVVADWSGIKQLHESHGVTADWRESVRRTREAGLDVGSVDHTVHVEELVELVEDGQLDEAILDDSVRRVLRVKFELGLFEEPFIDVEDAVSTLGCDEHRELARETASQSMTLLENDGILPLSGDETVFVGGPNADNLVHQVGGWSHHEEAGLAGDTVREAIEERAAGEVLFEQGATLIEERDIDAAVEKASRADVAVLGLGEGWYIHEFGPQDMLGTDTGEWPTRSELRLPPAQRRLAEAIHATGTPVVGVLLTGRPLIVDWLAEHADALLMAYFPGSEGGQAVAETLFGDRDPGGRLPISIARSHGDLPQLHDHARHPLTLGKAEHPDSYDPLYPFGHGLSYTTFERRDLELTETAVGPDGTVSVAMTVENVGSRPGEDVIQVYGRQETPSRVRPDRELVGYDRVALDPGEARTVEIGVPVEHFGFYKPGEGHVLEGDTYHVTVAGMEAAFTVE</sequence>
<dbReference type="Gene3D" id="3.20.20.300">
    <property type="entry name" value="Glycoside hydrolase, family 3, N-terminal domain"/>
    <property type="match status" value="1"/>
</dbReference>
<dbReference type="HOGENOM" id="CLU_004542_5_1_2"/>
<dbReference type="EC" id="3.2.1.21" evidence="3"/>
<dbReference type="InterPro" id="IPR017853">
    <property type="entry name" value="GH"/>
</dbReference>
<comment type="similarity">
    <text evidence="2">Belongs to the glycosyl hydrolase 3 family.</text>
</comment>
<organism evidence="8 9">
    <name type="scientific">Halorhabdus utahensis (strain DSM 12940 / JCM 11049 / AX-2)</name>
    <dbReference type="NCBI Taxonomy" id="519442"/>
    <lineage>
        <taxon>Archaea</taxon>
        <taxon>Methanobacteriati</taxon>
        <taxon>Methanobacteriota</taxon>
        <taxon>Stenosarchaea group</taxon>
        <taxon>Halobacteria</taxon>
        <taxon>Halobacteriales</taxon>
        <taxon>Haloarculaceae</taxon>
        <taxon>Halorhabdus</taxon>
    </lineage>
</organism>
<keyword evidence="6 8" id="KW-0326">Glycosidase</keyword>
<evidence type="ECO:0000256" key="5">
    <source>
        <dbReference type="ARBA" id="ARBA00022801"/>
    </source>
</evidence>
<reference evidence="8 9" key="1">
    <citation type="journal article" date="2009" name="Stand. Genomic Sci.">
        <title>Complete genome sequence of Halorhabdus utahensis type strain (AX-2).</title>
        <authorList>
            <person name="Anderson I."/>
            <person name="Tindall B.J."/>
            <person name="Pomrenke H."/>
            <person name="Goker M."/>
            <person name="Lapidus A."/>
            <person name="Nolan M."/>
            <person name="Copeland A."/>
            <person name="Glavina Del Rio T."/>
            <person name="Chen F."/>
            <person name="Tice H."/>
            <person name="Cheng J.F."/>
            <person name="Lucas S."/>
            <person name="Chertkov O."/>
            <person name="Bruce D."/>
            <person name="Brettin T."/>
            <person name="Detter J.C."/>
            <person name="Han C."/>
            <person name="Goodwin L."/>
            <person name="Land M."/>
            <person name="Hauser L."/>
            <person name="Chang Y.J."/>
            <person name="Jeffries C.D."/>
            <person name="Pitluck S."/>
            <person name="Pati A."/>
            <person name="Mavromatis K."/>
            <person name="Ivanova N."/>
            <person name="Ovchinnikova G."/>
            <person name="Chen A."/>
            <person name="Palaniappan K."/>
            <person name="Chain P."/>
            <person name="Rohde M."/>
            <person name="Bristow J."/>
            <person name="Eisen J.A."/>
            <person name="Markowitz V."/>
            <person name="Hugenholtz P."/>
            <person name="Kyrpides N.C."/>
            <person name="Klenk H.P."/>
        </authorList>
    </citation>
    <scope>NUCLEOTIDE SEQUENCE [LARGE SCALE GENOMIC DNA]</scope>
    <source>
        <strain evidence="9">DSM 12940 / JCM 11049 / AX-2</strain>
    </source>
</reference>
<dbReference type="InterPro" id="IPR001764">
    <property type="entry name" value="Glyco_hydro_3_N"/>
</dbReference>
<keyword evidence="9" id="KW-1185">Reference proteome</keyword>
<dbReference type="SUPFAM" id="SSF51445">
    <property type="entry name" value="(Trans)glycosidases"/>
    <property type="match status" value="1"/>
</dbReference>
<dbReference type="RefSeq" id="WP_015789120.1">
    <property type="nucleotide sequence ID" value="NC_013158.1"/>
</dbReference>
<keyword evidence="4" id="KW-0732">Signal</keyword>
<dbReference type="AlphaFoldDB" id="C7NNE6"/>
<evidence type="ECO:0000256" key="3">
    <source>
        <dbReference type="ARBA" id="ARBA00012744"/>
    </source>
</evidence>
<evidence type="ECO:0000259" key="7">
    <source>
        <dbReference type="SMART" id="SM01217"/>
    </source>
</evidence>
<comment type="catalytic activity">
    <reaction evidence="1">
        <text>Hydrolysis of terminal, non-reducing beta-D-glucosyl residues with release of beta-D-glucose.</text>
        <dbReference type="EC" id="3.2.1.21"/>
    </reaction>
</comment>
<dbReference type="SUPFAM" id="SSF52279">
    <property type="entry name" value="Beta-D-glucan exohydrolase, C-terminal domain"/>
    <property type="match status" value="1"/>
</dbReference>
<accession>C7NNE6</accession>
<feature type="domain" description="Fibronectin type III-like" evidence="7">
    <location>
        <begin position="662"/>
        <end position="731"/>
    </location>
</feature>
<dbReference type="KEGG" id="hut:Huta_1370"/>
<dbReference type="GeneID" id="8383649"/>
<proteinExistence type="inferred from homology"/>
<dbReference type="InterPro" id="IPR036962">
    <property type="entry name" value="Glyco_hydro_3_N_sf"/>
</dbReference>
<evidence type="ECO:0000313" key="9">
    <source>
        <dbReference type="Proteomes" id="UP000002071"/>
    </source>
</evidence>
<dbReference type="SMART" id="SM01217">
    <property type="entry name" value="Fn3_like"/>
    <property type="match status" value="1"/>
</dbReference>
<dbReference type="Gene3D" id="3.40.50.1700">
    <property type="entry name" value="Glycoside hydrolase family 3 C-terminal domain"/>
    <property type="match status" value="1"/>
</dbReference>
<evidence type="ECO:0000256" key="6">
    <source>
        <dbReference type="ARBA" id="ARBA00023295"/>
    </source>
</evidence>
<dbReference type="PRINTS" id="PR00133">
    <property type="entry name" value="GLHYDRLASE3"/>
</dbReference>
<dbReference type="PANTHER" id="PTHR30620">
    <property type="entry name" value="PERIPLASMIC BETA-GLUCOSIDASE-RELATED"/>
    <property type="match status" value="1"/>
</dbReference>
<dbReference type="CAZy" id="GH3">
    <property type="family name" value="Glycoside Hydrolase Family 3"/>
</dbReference>
<dbReference type="InterPro" id="IPR051915">
    <property type="entry name" value="Cellulose_Degrad_GH3"/>
</dbReference>
<dbReference type="OrthoDB" id="30657at2157"/>
<dbReference type="InterPro" id="IPR026891">
    <property type="entry name" value="Fn3-like"/>
</dbReference>
<dbReference type="InterPro" id="IPR036881">
    <property type="entry name" value="Glyco_hydro_3_C_sf"/>
</dbReference>
<evidence type="ECO:0000313" key="8">
    <source>
        <dbReference type="EMBL" id="ACV11546.1"/>
    </source>
</evidence>
<keyword evidence="5 8" id="KW-0378">Hydrolase</keyword>
<dbReference type="InterPro" id="IPR002772">
    <property type="entry name" value="Glyco_hydro_3_C"/>
</dbReference>
<dbReference type="STRING" id="519442.Huta_1370"/>
<dbReference type="PANTHER" id="PTHR30620:SF16">
    <property type="entry name" value="LYSOSOMAL BETA GLUCOSIDASE"/>
    <property type="match status" value="1"/>
</dbReference>
<dbReference type="GO" id="GO:0009251">
    <property type="term" value="P:glucan catabolic process"/>
    <property type="evidence" value="ECO:0007669"/>
    <property type="project" value="TreeGrafter"/>
</dbReference>
<dbReference type="Gene3D" id="2.60.40.10">
    <property type="entry name" value="Immunoglobulins"/>
    <property type="match status" value="1"/>
</dbReference>
<dbReference type="eggNOG" id="arCOG04634">
    <property type="taxonomic scope" value="Archaea"/>
</dbReference>
<evidence type="ECO:0000256" key="2">
    <source>
        <dbReference type="ARBA" id="ARBA00005336"/>
    </source>
</evidence>
<evidence type="ECO:0000256" key="1">
    <source>
        <dbReference type="ARBA" id="ARBA00000448"/>
    </source>
</evidence>
<gene>
    <name evidence="8" type="ordered locus">Huta_1370</name>
</gene>
<dbReference type="Pfam" id="PF01915">
    <property type="entry name" value="Glyco_hydro_3_C"/>
    <property type="match status" value="1"/>
</dbReference>
<dbReference type="GO" id="GO:0008422">
    <property type="term" value="F:beta-glucosidase activity"/>
    <property type="evidence" value="ECO:0007669"/>
    <property type="project" value="UniProtKB-EC"/>
</dbReference>
<dbReference type="Proteomes" id="UP000002071">
    <property type="component" value="Chromosome"/>
</dbReference>
<dbReference type="Pfam" id="PF00933">
    <property type="entry name" value="Glyco_hydro_3"/>
    <property type="match status" value="1"/>
</dbReference>
<evidence type="ECO:0000256" key="4">
    <source>
        <dbReference type="ARBA" id="ARBA00022729"/>
    </source>
</evidence>